<dbReference type="AlphaFoldDB" id="A0A3Q3BCT3"/>
<dbReference type="Gene3D" id="2.30.30.140">
    <property type="match status" value="1"/>
</dbReference>
<evidence type="ECO:0000259" key="1">
    <source>
        <dbReference type="PROSITE" id="PS50812"/>
    </source>
</evidence>
<protein>
    <recommendedName>
        <fullName evidence="1">PWWP domain-containing protein</fullName>
    </recommendedName>
</protein>
<evidence type="ECO:0000313" key="2">
    <source>
        <dbReference type="Ensembl" id="ENSKMAP00000027305.1"/>
    </source>
</evidence>
<dbReference type="Ensembl" id="ENSKMAT00000027647.1">
    <property type="protein sequence ID" value="ENSKMAP00000027305.1"/>
    <property type="gene ID" value="ENSKMAG00000020255.1"/>
</dbReference>
<dbReference type="InterPro" id="IPR000313">
    <property type="entry name" value="PWWP_dom"/>
</dbReference>
<evidence type="ECO:0000313" key="3">
    <source>
        <dbReference type="Proteomes" id="UP000264800"/>
    </source>
</evidence>
<reference evidence="2" key="1">
    <citation type="submission" date="2025-08" db="UniProtKB">
        <authorList>
            <consortium name="Ensembl"/>
        </authorList>
    </citation>
    <scope>IDENTIFICATION</scope>
</reference>
<dbReference type="STRING" id="37003.ENSKMAP00000027305"/>
<dbReference type="PROSITE" id="PS50812">
    <property type="entry name" value="PWWP"/>
    <property type="match status" value="1"/>
</dbReference>
<keyword evidence="3" id="KW-1185">Reference proteome</keyword>
<sequence length="61" mass="7152">MSAVMYPKGELVWGQIEGFSPWPGIIVPYKRGLRLPEKRMVEWYGQRMFVFEDQFALAAIM</sequence>
<feature type="domain" description="PWWP" evidence="1">
    <location>
        <begin position="8"/>
        <end position="61"/>
    </location>
</feature>
<reference evidence="2" key="2">
    <citation type="submission" date="2025-09" db="UniProtKB">
        <authorList>
            <consortium name="Ensembl"/>
        </authorList>
    </citation>
    <scope>IDENTIFICATION</scope>
</reference>
<dbReference type="Proteomes" id="UP000264800">
    <property type="component" value="Unplaced"/>
</dbReference>
<dbReference type="SUPFAM" id="SSF63748">
    <property type="entry name" value="Tudor/PWWP/MBT"/>
    <property type="match status" value="1"/>
</dbReference>
<name>A0A3Q3BCT3_KRYMA</name>
<organism evidence="2 3">
    <name type="scientific">Kryptolebias marmoratus</name>
    <name type="common">Mangrove killifish</name>
    <name type="synonym">Rivulus marmoratus</name>
    <dbReference type="NCBI Taxonomy" id="37003"/>
    <lineage>
        <taxon>Eukaryota</taxon>
        <taxon>Metazoa</taxon>
        <taxon>Chordata</taxon>
        <taxon>Craniata</taxon>
        <taxon>Vertebrata</taxon>
        <taxon>Euteleostomi</taxon>
        <taxon>Actinopterygii</taxon>
        <taxon>Neopterygii</taxon>
        <taxon>Teleostei</taxon>
        <taxon>Neoteleostei</taxon>
        <taxon>Acanthomorphata</taxon>
        <taxon>Ovalentaria</taxon>
        <taxon>Atherinomorphae</taxon>
        <taxon>Cyprinodontiformes</taxon>
        <taxon>Rivulidae</taxon>
        <taxon>Kryptolebias</taxon>
    </lineage>
</organism>
<accession>A0A3Q3BCT3</accession>
<proteinExistence type="predicted"/>